<dbReference type="Proteomes" id="UP000075526">
    <property type="component" value="Unassembled WGS sequence"/>
</dbReference>
<dbReference type="AlphaFoldDB" id="A0A149RVM2"/>
<name>A0A149RVM2_9PROT</name>
<comment type="caution">
    <text evidence="1">The sequence shown here is derived from an EMBL/GenBank/DDBJ whole genome shotgun (WGS) entry which is preliminary data.</text>
</comment>
<proteinExistence type="predicted"/>
<evidence type="ECO:0000313" key="1">
    <source>
        <dbReference type="EMBL" id="KXV18478.1"/>
    </source>
</evidence>
<reference evidence="1 2" key="1">
    <citation type="submission" date="2015-06" db="EMBL/GenBank/DDBJ databases">
        <title>Improved classification and identification of acetic acid bacteria using matrix-assisted laser desorption/ionization time-of-flight mass spectrometry; Gluconobacter nephelii and Gluconobacter uchimurae are later heterotypic synonyms of Gluconobacter japonicus and Gluconobacter oxydans, respectively.</title>
        <authorList>
            <person name="Li L."/>
            <person name="Cleenwerck I."/>
            <person name="De Vuyst L."/>
            <person name="Vandamme P."/>
        </authorList>
    </citation>
    <scope>NUCLEOTIDE SEQUENCE [LARGE SCALE GENOMIC DNA]</scope>
    <source>
        <strain evidence="1 2">LMG 1552</strain>
    </source>
</reference>
<accession>A0A149RVM2</accession>
<sequence length="135" mass="15287">MITPWSQEIDAYVFGRSYQEVEKGNYGSVLKALNGNDPDWKKRELIVMPSHVGSSDISDIQDMIDAAHSAGFDTVAVPIVYYDEDTDNREDLAPALALNWDVRWTISNPWHENPSDQLSAFGNDLWSWISRALVQ</sequence>
<dbReference type="EMBL" id="LHZF01000136">
    <property type="protein sequence ID" value="KXV18478.1"/>
    <property type="molecule type" value="Genomic_DNA"/>
</dbReference>
<evidence type="ECO:0000313" key="2">
    <source>
        <dbReference type="Proteomes" id="UP000075526"/>
    </source>
</evidence>
<organism evidence="1 2">
    <name type="scientific">Acetobacter malorum</name>
    <dbReference type="NCBI Taxonomy" id="178901"/>
    <lineage>
        <taxon>Bacteria</taxon>
        <taxon>Pseudomonadati</taxon>
        <taxon>Pseudomonadota</taxon>
        <taxon>Alphaproteobacteria</taxon>
        <taxon>Acetobacterales</taxon>
        <taxon>Acetobacteraceae</taxon>
        <taxon>Acetobacter</taxon>
    </lineage>
</organism>
<protein>
    <submittedName>
        <fullName evidence="1">Uncharacterized protein</fullName>
    </submittedName>
</protein>
<gene>
    <name evidence="1" type="ORF">AD933_03100</name>
</gene>
<dbReference type="PATRIC" id="fig|178901.13.peg.3320"/>